<keyword evidence="1" id="KW-0812">Transmembrane</keyword>
<sequence>MLDIHTKRTTVLHTLPVYLQKDVSGFFRTCTSDELELDGVAVSLLTLISDLDTSPVHYHPMRISVIIESDAVVSLPRLGNAFLVIFGLIYALHLSYPKALTNTYEFTQKILQGLERGKLSPRLQTLKNDLM</sequence>
<dbReference type="PANTHER" id="PTHR31025">
    <property type="entry name" value="SI:CH211-196P9.1-RELATED"/>
    <property type="match status" value="1"/>
</dbReference>
<dbReference type="AlphaFoldDB" id="A0A5J5CUL8"/>
<keyword evidence="1" id="KW-0472">Membrane</keyword>
<dbReference type="EMBL" id="VOFY01000014">
    <property type="protein sequence ID" value="KAA8586178.1"/>
    <property type="molecule type" value="Genomic_DNA"/>
</dbReference>
<keyword evidence="3" id="KW-1185">Reference proteome</keyword>
<comment type="caution">
    <text evidence="2">The sequence shown here is derived from an EMBL/GenBank/DDBJ whole genome shotgun (WGS) entry which is preliminary data.</text>
</comment>
<proteinExistence type="predicted"/>
<keyword evidence="1" id="KW-1133">Transmembrane helix</keyword>
<protein>
    <submittedName>
        <fullName evidence="2">Uncharacterized protein</fullName>
    </submittedName>
</protein>
<dbReference type="PANTHER" id="PTHR31025:SF19">
    <property type="entry name" value="SI:CH73-42K18.1-RELATED"/>
    <property type="match status" value="1"/>
</dbReference>
<name>A0A5J5CUL8_9PERO</name>
<dbReference type="Proteomes" id="UP000327493">
    <property type="component" value="Chromosome 14"/>
</dbReference>
<evidence type="ECO:0000313" key="2">
    <source>
        <dbReference type="EMBL" id="KAA8586178.1"/>
    </source>
</evidence>
<reference evidence="2 3" key="1">
    <citation type="submission" date="2019-08" db="EMBL/GenBank/DDBJ databases">
        <title>A chromosome-level genome assembly, high-density linkage maps, and genome scans reveal the genomic architecture of hybrid incompatibilities underlying speciation via character displacement in darters (Percidae: Etheostominae).</title>
        <authorList>
            <person name="Moran R.L."/>
            <person name="Catchen J.M."/>
            <person name="Fuller R.C."/>
        </authorList>
    </citation>
    <scope>NUCLEOTIDE SEQUENCE [LARGE SCALE GENOMIC DNA]</scope>
    <source>
        <strain evidence="2">EspeVRDwgs_2016</strain>
        <tissue evidence="2">Muscle</tissue>
    </source>
</reference>
<evidence type="ECO:0000313" key="3">
    <source>
        <dbReference type="Proteomes" id="UP000327493"/>
    </source>
</evidence>
<organism evidence="2 3">
    <name type="scientific">Etheostoma spectabile</name>
    <name type="common">orangethroat darter</name>
    <dbReference type="NCBI Taxonomy" id="54343"/>
    <lineage>
        <taxon>Eukaryota</taxon>
        <taxon>Metazoa</taxon>
        <taxon>Chordata</taxon>
        <taxon>Craniata</taxon>
        <taxon>Vertebrata</taxon>
        <taxon>Euteleostomi</taxon>
        <taxon>Actinopterygii</taxon>
        <taxon>Neopterygii</taxon>
        <taxon>Teleostei</taxon>
        <taxon>Neoteleostei</taxon>
        <taxon>Acanthomorphata</taxon>
        <taxon>Eupercaria</taxon>
        <taxon>Perciformes</taxon>
        <taxon>Percoidei</taxon>
        <taxon>Percidae</taxon>
        <taxon>Etheostomatinae</taxon>
        <taxon>Etheostoma</taxon>
    </lineage>
</organism>
<accession>A0A5J5CUL8</accession>
<gene>
    <name evidence="2" type="ORF">FQN60_007747</name>
</gene>
<evidence type="ECO:0000256" key="1">
    <source>
        <dbReference type="SAM" id="Phobius"/>
    </source>
</evidence>
<feature type="transmembrane region" description="Helical" evidence="1">
    <location>
        <begin position="78"/>
        <end position="96"/>
    </location>
</feature>